<dbReference type="Pfam" id="PF25104">
    <property type="entry name" value="DUF7812"/>
    <property type="match status" value="1"/>
</dbReference>
<dbReference type="AlphaFoldDB" id="A0AAD4JHQ1"/>
<feature type="domain" description="DUF7812" evidence="1">
    <location>
        <begin position="121"/>
        <end position="607"/>
    </location>
</feature>
<proteinExistence type="predicted"/>
<name>A0AAD4JHQ1_PERFH</name>
<gene>
    <name evidence="2" type="ORF">C2S53_004860</name>
</gene>
<dbReference type="Proteomes" id="UP001190926">
    <property type="component" value="Unassembled WGS sequence"/>
</dbReference>
<reference evidence="2 3" key="1">
    <citation type="journal article" date="2021" name="Nat. Commun.">
        <title>Incipient diploidization of the medicinal plant Perilla within 10,000 years.</title>
        <authorList>
            <person name="Zhang Y."/>
            <person name="Shen Q."/>
            <person name="Leng L."/>
            <person name="Zhang D."/>
            <person name="Chen S."/>
            <person name="Shi Y."/>
            <person name="Ning Z."/>
            <person name="Chen S."/>
        </authorList>
    </citation>
    <scope>NUCLEOTIDE SEQUENCE [LARGE SCALE GENOMIC DNA]</scope>
    <source>
        <strain evidence="3">cv. PC099</strain>
    </source>
</reference>
<sequence length="761" mass="85774">MDSSAKRARETPLPNFESHEGIIEPELKNLYSILVKLYSNSQWKVKYAEGSLEKDYIICDEGGFEVTFGDICELSNVLFQELEKNFDKIFSKLSGVSAAKDLGESSSTLDLFNAVELLISLFRCCLLLFVFIGAQQKLLFEKGPVLLNILRRLMSPNLIKNRGKQAFVFEKSVFRECAPQDNGCSTSSVEGFSASIEFLEPCNPLILLKCTMLEVFVDELLAHRQLTGYFKMINSVPGISDMRFKSQSAQGDAGILMEAICNHFILSFSDEQAFEDFLSRLFCSHSMKLEYPFRPPALSITAAASLCLNPMMASAPKYVQAHLISLVSEAVHIKILKPDHKLMNCFLTTFEKSVILYMRHMSSLKTNIFSILHGGSSSNSSHDIAYPPLEFFISSETKDKVDTLMSRLDSSSDDVLNGSFSKMKLDLVSTSLRFVKDCQNAYTISCQEEILTILSCLVLKASESYNDKEIRPIEGTTLQHLYLLTSLLKLMSISLLQAIQCVRHSDDLSRLRSLKDLSSCKEYHLILGTIACFKDLDISLPLQQVLYSAMSSHSMRHKDSKMMFLHFSGLMSLSFVTGLDFLVKACLLTILALLNLFVFEEGDLDALHSLVDSKSSGESLSGLSVVRFQETESDQRSSLVVASRFHKMRSQLSSVIENEHNEKESLCLSLASASHMETAGCLEEETEETCNGEIFLKCMPGGNVFKFDDLVDFVECKEGKDYSHWLTNRRRFRKWRYEKMAVLKWKKNKKSRKIVKGKGND</sequence>
<protein>
    <recommendedName>
        <fullName evidence="1">DUF7812 domain-containing protein</fullName>
    </recommendedName>
</protein>
<keyword evidence="3" id="KW-1185">Reference proteome</keyword>
<dbReference type="EMBL" id="SDAM02000053">
    <property type="protein sequence ID" value="KAH6834058.1"/>
    <property type="molecule type" value="Genomic_DNA"/>
</dbReference>
<evidence type="ECO:0000259" key="1">
    <source>
        <dbReference type="Pfam" id="PF25104"/>
    </source>
</evidence>
<dbReference type="PANTHER" id="PTHR36786">
    <property type="entry name" value="2-ISOPROPYLMALATE SYNTHASE"/>
    <property type="match status" value="1"/>
</dbReference>
<accession>A0AAD4JHQ1</accession>
<evidence type="ECO:0000313" key="3">
    <source>
        <dbReference type="Proteomes" id="UP001190926"/>
    </source>
</evidence>
<organism evidence="2 3">
    <name type="scientific">Perilla frutescens var. hirtella</name>
    <name type="common">Perilla citriodora</name>
    <name type="synonym">Perilla setoyensis</name>
    <dbReference type="NCBI Taxonomy" id="608512"/>
    <lineage>
        <taxon>Eukaryota</taxon>
        <taxon>Viridiplantae</taxon>
        <taxon>Streptophyta</taxon>
        <taxon>Embryophyta</taxon>
        <taxon>Tracheophyta</taxon>
        <taxon>Spermatophyta</taxon>
        <taxon>Magnoliopsida</taxon>
        <taxon>eudicotyledons</taxon>
        <taxon>Gunneridae</taxon>
        <taxon>Pentapetalae</taxon>
        <taxon>asterids</taxon>
        <taxon>lamiids</taxon>
        <taxon>Lamiales</taxon>
        <taxon>Lamiaceae</taxon>
        <taxon>Nepetoideae</taxon>
        <taxon>Elsholtzieae</taxon>
        <taxon>Perilla</taxon>
    </lineage>
</organism>
<comment type="caution">
    <text evidence="2">The sequence shown here is derived from an EMBL/GenBank/DDBJ whole genome shotgun (WGS) entry which is preliminary data.</text>
</comment>
<dbReference type="PANTHER" id="PTHR36786:SF1">
    <property type="entry name" value="2-ISOPROPYLMALATE SYNTHASE"/>
    <property type="match status" value="1"/>
</dbReference>
<dbReference type="InterPro" id="IPR056714">
    <property type="entry name" value="DUF7812"/>
</dbReference>
<evidence type="ECO:0000313" key="2">
    <source>
        <dbReference type="EMBL" id="KAH6834058.1"/>
    </source>
</evidence>